<evidence type="ECO:0000256" key="2">
    <source>
        <dbReference type="SAM" id="MobiDB-lite"/>
    </source>
</evidence>
<dbReference type="InterPro" id="IPR033181">
    <property type="entry name" value="Mic26_fungi"/>
</dbReference>
<evidence type="ECO:0000313" key="3">
    <source>
        <dbReference type="EMBL" id="KZT05163.1"/>
    </source>
</evidence>
<dbReference type="STRING" id="1314785.A0A165DLT4"/>
<sequence length="261" mass="28442">MYPSPDAPVLLLEAPSELEKQIGVARRAVTASYLDARAQVQGVISRWIDVEQAVEHRVKSLIAPDEPLTPGVLYVGVATLTGSVLARNRMILTRLLLPPTLLLLSFRHFLPKTAHNVSDYCGSLEDTYFPRLAQAHETAKAHSAMTWERIKDVSVAGREATVSGVETMLVRIEEATGLKLKEALGYGQGVVRAVENQTKAAAKIVQQKTEAATDVIVKKTEAAKEAIEHKAEAAKEVAEHKAENNSVVSEPKVEEPPTRLV</sequence>
<evidence type="ECO:0000313" key="4">
    <source>
        <dbReference type="Proteomes" id="UP000076871"/>
    </source>
</evidence>
<dbReference type="InterPro" id="IPR019166">
    <property type="entry name" value="MIC26/MIC27"/>
</dbReference>
<keyword evidence="4" id="KW-1185">Reference proteome</keyword>
<proteinExistence type="predicted"/>
<comment type="subcellular location">
    <subcellularLocation>
        <location evidence="1">Mitochondrion inner membrane</location>
    </subcellularLocation>
</comment>
<accession>A0A165DLT4</accession>
<dbReference type="PANTHER" id="PTHR28268">
    <property type="entry name" value="MICOS SUBUNIT MIC26"/>
    <property type="match status" value="1"/>
</dbReference>
<dbReference type="PANTHER" id="PTHR28268:SF1">
    <property type="entry name" value="MICOS SUBUNIT MIC26"/>
    <property type="match status" value="1"/>
</dbReference>
<feature type="compositionally biased region" description="Basic and acidic residues" evidence="2">
    <location>
        <begin position="231"/>
        <end position="243"/>
    </location>
</feature>
<comment type="function">
    <text evidence="1">Component of the MICOS complex, a large protein complex of the mitochondrial inner membrane that plays crucial roles in the maintenance of crista junctions, inner membrane architecture, and formation of contact sites to the outer membrane.</text>
</comment>
<gene>
    <name evidence="3" type="ORF">LAESUDRAFT_737684</name>
</gene>
<keyword evidence="1" id="KW-0999">Mitochondrion inner membrane</keyword>
<feature type="region of interest" description="Disordered" evidence="2">
    <location>
        <begin position="231"/>
        <end position="261"/>
    </location>
</feature>
<dbReference type="GO" id="GO:0044284">
    <property type="term" value="C:mitochondrial crista junction"/>
    <property type="evidence" value="ECO:0007669"/>
    <property type="project" value="TreeGrafter"/>
</dbReference>
<dbReference type="GO" id="GO:0061617">
    <property type="term" value="C:MICOS complex"/>
    <property type="evidence" value="ECO:0007669"/>
    <property type="project" value="UniProtKB-UniRule"/>
</dbReference>
<dbReference type="EMBL" id="KV427632">
    <property type="protein sequence ID" value="KZT05163.1"/>
    <property type="molecule type" value="Genomic_DNA"/>
</dbReference>
<feature type="compositionally biased region" description="Basic and acidic residues" evidence="2">
    <location>
        <begin position="251"/>
        <end position="261"/>
    </location>
</feature>
<keyword evidence="1" id="KW-0496">Mitochondrion</keyword>
<dbReference type="GO" id="GO:0042407">
    <property type="term" value="P:cristae formation"/>
    <property type="evidence" value="ECO:0007669"/>
    <property type="project" value="InterPro"/>
</dbReference>
<dbReference type="InParanoid" id="A0A165DLT4"/>
<reference evidence="3 4" key="1">
    <citation type="journal article" date="2016" name="Mol. Biol. Evol.">
        <title>Comparative Genomics of Early-Diverging Mushroom-Forming Fungi Provides Insights into the Origins of Lignocellulose Decay Capabilities.</title>
        <authorList>
            <person name="Nagy L.G."/>
            <person name="Riley R."/>
            <person name="Tritt A."/>
            <person name="Adam C."/>
            <person name="Daum C."/>
            <person name="Floudas D."/>
            <person name="Sun H."/>
            <person name="Yadav J.S."/>
            <person name="Pangilinan J."/>
            <person name="Larsson K.H."/>
            <person name="Matsuura K."/>
            <person name="Barry K."/>
            <person name="Labutti K."/>
            <person name="Kuo R."/>
            <person name="Ohm R.A."/>
            <person name="Bhattacharya S.S."/>
            <person name="Shirouzu T."/>
            <person name="Yoshinaga Y."/>
            <person name="Martin F.M."/>
            <person name="Grigoriev I.V."/>
            <person name="Hibbett D.S."/>
        </authorList>
    </citation>
    <scope>NUCLEOTIDE SEQUENCE [LARGE SCALE GENOMIC DNA]</scope>
    <source>
        <strain evidence="3 4">93-53</strain>
    </source>
</reference>
<keyword evidence="1" id="KW-0472">Membrane</keyword>
<dbReference type="Proteomes" id="UP000076871">
    <property type="component" value="Unassembled WGS sequence"/>
</dbReference>
<protein>
    <recommendedName>
        <fullName evidence="1">MICOS complex subunit</fullName>
    </recommendedName>
</protein>
<organism evidence="3 4">
    <name type="scientific">Laetiporus sulphureus 93-53</name>
    <dbReference type="NCBI Taxonomy" id="1314785"/>
    <lineage>
        <taxon>Eukaryota</taxon>
        <taxon>Fungi</taxon>
        <taxon>Dikarya</taxon>
        <taxon>Basidiomycota</taxon>
        <taxon>Agaricomycotina</taxon>
        <taxon>Agaricomycetes</taxon>
        <taxon>Polyporales</taxon>
        <taxon>Laetiporus</taxon>
    </lineage>
</organism>
<dbReference type="RefSeq" id="XP_040762903.1">
    <property type="nucleotide sequence ID" value="XM_040910813.1"/>
</dbReference>
<comment type="subunit">
    <text evidence="1">Component of the mitochondrial contact site and cristae organizing system (MICOS) complex.</text>
</comment>
<name>A0A165DLT4_9APHY</name>
<dbReference type="Pfam" id="PF09769">
    <property type="entry name" value="ApoO"/>
    <property type="match status" value="1"/>
</dbReference>
<dbReference type="AlphaFoldDB" id="A0A165DLT4"/>
<dbReference type="GeneID" id="63827842"/>
<dbReference type="OrthoDB" id="2399148at2759"/>
<evidence type="ECO:0000256" key="1">
    <source>
        <dbReference type="RuleBase" id="RU363021"/>
    </source>
</evidence>